<dbReference type="InterPro" id="IPR027417">
    <property type="entry name" value="P-loop_NTPase"/>
</dbReference>
<evidence type="ECO:0000259" key="3">
    <source>
        <dbReference type="Pfam" id="PF00685"/>
    </source>
</evidence>
<dbReference type="EMBL" id="JACASW010000005">
    <property type="protein sequence ID" value="NWK06318.1"/>
    <property type="molecule type" value="Genomic_DNA"/>
</dbReference>
<evidence type="ECO:0000256" key="2">
    <source>
        <dbReference type="ARBA" id="ARBA00023180"/>
    </source>
</evidence>
<dbReference type="SUPFAM" id="SSF52540">
    <property type="entry name" value="P-loop containing nucleoside triphosphate hydrolases"/>
    <property type="match status" value="1"/>
</dbReference>
<evidence type="ECO:0000256" key="1">
    <source>
        <dbReference type="ARBA" id="ARBA00022679"/>
    </source>
</evidence>
<comment type="caution">
    <text evidence="4">The sequence shown here is derived from an EMBL/GenBank/DDBJ whole genome shotgun (WGS) entry which is preliminary data.</text>
</comment>
<feature type="domain" description="Sulfotransferase" evidence="3">
    <location>
        <begin position="7"/>
        <end position="269"/>
    </location>
</feature>
<dbReference type="Proteomes" id="UP000534207">
    <property type="component" value="Unassembled WGS sequence"/>
</dbReference>
<evidence type="ECO:0000313" key="5">
    <source>
        <dbReference type="Proteomes" id="UP000534207"/>
    </source>
</evidence>
<dbReference type="GO" id="GO:0008146">
    <property type="term" value="F:sulfotransferase activity"/>
    <property type="evidence" value="ECO:0007669"/>
    <property type="project" value="InterPro"/>
</dbReference>
<dbReference type="AlphaFoldDB" id="A0A7K4NV77"/>
<dbReference type="PANTHER" id="PTHR10605">
    <property type="entry name" value="HEPARAN SULFATE SULFOTRANSFERASE"/>
    <property type="match status" value="1"/>
</dbReference>
<dbReference type="PANTHER" id="PTHR10605:SF56">
    <property type="entry name" value="BIFUNCTIONAL HEPARAN SULFATE N-DEACETYLASE_N-SULFOTRANSFERASE"/>
    <property type="match status" value="1"/>
</dbReference>
<dbReference type="InterPro" id="IPR000863">
    <property type="entry name" value="Sulfotransferase_dom"/>
</dbReference>
<keyword evidence="1 4" id="KW-0808">Transferase</keyword>
<dbReference type="InterPro" id="IPR037359">
    <property type="entry name" value="NST/OST"/>
</dbReference>
<name>A0A7K4NV77_9ARCH</name>
<keyword evidence="2" id="KW-0325">Glycoprotein</keyword>
<gene>
    <name evidence="4" type="ORF">HX827_03135</name>
</gene>
<protein>
    <submittedName>
        <fullName evidence="4">Sulfotransferase</fullName>
    </submittedName>
</protein>
<proteinExistence type="predicted"/>
<sequence length="293" mass="35036">MSTKKPNFFIVGQTRSGATSFQYELDQHPDIYFLKPEWPKGKGHFGWVSDYKDDDEYLEQFADVNNERRIGERCNAYLYCPYTAERIKRFSPNAKIIMILRNPIDTMYSLHSSLLYRSTVEHIVDFEEALSAEPMRKKENLESPNKHDPRLLYREVVKYYTQVKRYFDTFGRENVKVIIFDDYMKNKSTILKETLEFLEMSADANIEYLNTNPSRKYRNRQIHQIMMENKFGIRGVLRKIPFTDKMYRKINNPPSKREKLNSMLKKKLQDELEPEIIKLSSLLNRDLTFWCKN</sequence>
<accession>A0A7K4NV77</accession>
<dbReference type="Gene3D" id="3.40.50.300">
    <property type="entry name" value="P-loop containing nucleotide triphosphate hydrolases"/>
    <property type="match status" value="1"/>
</dbReference>
<evidence type="ECO:0000313" key="4">
    <source>
        <dbReference type="EMBL" id="NWK06318.1"/>
    </source>
</evidence>
<dbReference type="Pfam" id="PF00685">
    <property type="entry name" value="Sulfotransfer_1"/>
    <property type="match status" value="1"/>
</dbReference>
<reference evidence="4 5" key="1">
    <citation type="journal article" date="2019" name="Environ. Microbiol.">
        <title>Genomics insights into ecotype formation of ammonia-oxidizing archaea in the deep ocean.</title>
        <authorList>
            <person name="Wang Y."/>
            <person name="Huang J.M."/>
            <person name="Cui G.J."/>
            <person name="Nunoura T."/>
            <person name="Takaki Y."/>
            <person name="Li W.L."/>
            <person name="Li J."/>
            <person name="Gao Z.M."/>
            <person name="Takai K."/>
            <person name="Zhang A.Q."/>
            <person name="Stepanauskas R."/>
        </authorList>
    </citation>
    <scope>NUCLEOTIDE SEQUENCE [LARGE SCALE GENOMIC DNA]</scope>
    <source>
        <strain evidence="4 5">G13</strain>
    </source>
</reference>
<organism evidence="4 5">
    <name type="scientific">Marine Group I thaumarchaeote</name>
    <dbReference type="NCBI Taxonomy" id="2511932"/>
    <lineage>
        <taxon>Archaea</taxon>
        <taxon>Nitrososphaerota</taxon>
        <taxon>Marine Group I</taxon>
    </lineage>
</organism>